<dbReference type="InterPro" id="IPR034690">
    <property type="entry name" value="Endolysin_T4_type"/>
</dbReference>
<keyword evidence="5" id="KW-0204">Cytolysis</keyword>
<comment type="similarity">
    <text evidence="9">Belongs to the glycosyl hydrolase 24 family.</text>
</comment>
<evidence type="ECO:0000313" key="10">
    <source>
        <dbReference type="EMBL" id="ACJ10082.1"/>
    </source>
</evidence>
<dbReference type="EC" id="3.2.1.17" evidence="9"/>
<evidence type="ECO:0000256" key="7">
    <source>
        <dbReference type="ARBA" id="ARBA00023200"/>
    </source>
</evidence>
<proteinExistence type="inferred from homology"/>
<organism evidence="10">
    <name type="scientific">Bacteriophage APSE-5</name>
    <dbReference type="NCBI Taxonomy" id="568991"/>
    <lineage>
        <taxon>Viruses</taxon>
    </lineage>
</organism>
<dbReference type="InterPro" id="IPR023347">
    <property type="entry name" value="Lysozyme_dom_sf"/>
</dbReference>
<dbReference type="GO" id="GO:0042742">
    <property type="term" value="P:defense response to bacterium"/>
    <property type="evidence" value="ECO:0007669"/>
    <property type="project" value="UniProtKB-KW"/>
</dbReference>
<keyword evidence="8 9" id="KW-0326">Glycosidase</keyword>
<keyword evidence="7" id="KW-1035">Host cytoplasm</keyword>
<evidence type="ECO:0000256" key="3">
    <source>
        <dbReference type="ARBA" id="ARBA00022638"/>
    </source>
</evidence>
<keyword evidence="2 9" id="KW-0929">Antimicrobial</keyword>
<accession>B6SCY8</accession>
<reference evidence="10" key="1">
    <citation type="journal article" date="2008" name="Appl. Environ. Microbiol.">
        <title>Diverse phage-encoded toxins in a protective insect endosymbiont.</title>
        <authorList>
            <person name="Degnan P.H."/>
            <person name="Moran N.A."/>
        </authorList>
    </citation>
    <scope>NUCLEOTIDE SEQUENCE</scope>
</reference>
<evidence type="ECO:0000256" key="9">
    <source>
        <dbReference type="RuleBase" id="RU003788"/>
    </source>
</evidence>
<dbReference type="CDD" id="cd00737">
    <property type="entry name" value="lyz_endolysin_autolysin"/>
    <property type="match status" value="1"/>
</dbReference>
<dbReference type="InterPro" id="IPR023346">
    <property type="entry name" value="Lysozyme-like_dom_sf"/>
</dbReference>
<dbReference type="EMBL" id="EU794050">
    <property type="protein sequence ID" value="ACJ10082.1"/>
    <property type="molecule type" value="Genomic_DNA"/>
</dbReference>
<evidence type="ECO:0000256" key="6">
    <source>
        <dbReference type="ARBA" id="ARBA00023142"/>
    </source>
</evidence>
<dbReference type="GO" id="GO:0031640">
    <property type="term" value="P:killing of cells of another organism"/>
    <property type="evidence" value="ECO:0007669"/>
    <property type="project" value="UniProtKB-KW"/>
</dbReference>
<sequence length="146" mass="16269">MHISEKGLVLIKRYEGLRLKAYQCRAGRWTLGYGHTHNLNIGDVITQEQAEALLREDIAQVTALLNTQIKVPLTQNQYDAICSLVFNIGMTAFTTSTLLKKLNVGDYSGASAEFMKWSKATVNGKRTPLPGLIKRRQAEKALFESA</sequence>
<dbReference type="InterPro" id="IPR033907">
    <property type="entry name" value="Endolysin_autolysin"/>
</dbReference>
<dbReference type="PANTHER" id="PTHR38107:SF3">
    <property type="entry name" value="LYSOZYME RRRD-RELATED"/>
    <property type="match status" value="1"/>
</dbReference>
<dbReference type="SUPFAM" id="SSF53955">
    <property type="entry name" value="Lysozyme-like"/>
    <property type="match status" value="1"/>
</dbReference>
<evidence type="ECO:0000256" key="2">
    <source>
        <dbReference type="ARBA" id="ARBA00022529"/>
    </source>
</evidence>
<keyword evidence="6" id="KW-1188">Viral release from host cell</keyword>
<dbReference type="GO" id="GO:0003796">
    <property type="term" value="F:lysozyme activity"/>
    <property type="evidence" value="ECO:0007669"/>
    <property type="project" value="UniProtKB-EC"/>
</dbReference>
<evidence type="ECO:0000256" key="8">
    <source>
        <dbReference type="ARBA" id="ARBA00023295"/>
    </source>
</evidence>
<dbReference type="InterPro" id="IPR002196">
    <property type="entry name" value="Glyco_hydro_24"/>
</dbReference>
<gene>
    <name evidence="10" type="primary">P13</name>
    <name evidence="10" type="ORF">APSE509</name>
</gene>
<evidence type="ECO:0000256" key="4">
    <source>
        <dbReference type="ARBA" id="ARBA00022801"/>
    </source>
</evidence>
<keyword evidence="6" id="KW-0578">Host cell lysis by virus</keyword>
<dbReference type="HAMAP" id="MF_04110">
    <property type="entry name" value="ENDOLYSIN_T4"/>
    <property type="match status" value="1"/>
</dbReference>
<dbReference type="InterPro" id="IPR051018">
    <property type="entry name" value="Bacteriophage_GH24"/>
</dbReference>
<dbReference type="GO" id="GO:0016998">
    <property type="term" value="P:cell wall macromolecule catabolic process"/>
    <property type="evidence" value="ECO:0007669"/>
    <property type="project" value="InterPro"/>
</dbReference>
<evidence type="ECO:0000256" key="1">
    <source>
        <dbReference type="ARBA" id="ARBA00000632"/>
    </source>
</evidence>
<dbReference type="CAZy" id="GH24">
    <property type="family name" value="Glycoside Hydrolase Family 24"/>
</dbReference>
<comment type="catalytic activity">
    <reaction evidence="1 9">
        <text>Hydrolysis of (1-&gt;4)-beta-linkages between N-acetylmuramic acid and N-acetyl-D-glucosamine residues in a peptidoglycan and between N-acetyl-D-glucosamine residues in chitodextrins.</text>
        <dbReference type="EC" id="3.2.1.17"/>
    </reaction>
</comment>
<dbReference type="Pfam" id="PF00959">
    <property type="entry name" value="Phage_lysozyme"/>
    <property type="match status" value="1"/>
</dbReference>
<dbReference type="PANTHER" id="PTHR38107">
    <property type="match status" value="1"/>
</dbReference>
<name>B6SCY8_9VIRU</name>
<keyword evidence="4 9" id="KW-0378">Hydrolase</keyword>
<evidence type="ECO:0000256" key="5">
    <source>
        <dbReference type="ARBA" id="ARBA00022852"/>
    </source>
</evidence>
<keyword evidence="3 9" id="KW-0081">Bacteriolytic enzyme</keyword>
<protein>
    <recommendedName>
        <fullName evidence="9">Lysozyme</fullName>
        <ecNumber evidence="9">3.2.1.17</ecNumber>
    </recommendedName>
</protein>
<dbReference type="GO" id="GO:0009253">
    <property type="term" value="P:peptidoglycan catabolic process"/>
    <property type="evidence" value="ECO:0007669"/>
    <property type="project" value="InterPro"/>
</dbReference>
<dbReference type="Gene3D" id="1.10.530.40">
    <property type="match status" value="1"/>
</dbReference>